<name>A0ABV9N4V2_9FLAO</name>
<sequence length="129" mass="14075">MENKILIALALLISSGCSLTDDSQDLSITGDWVWIESTGGIAGTTETPTSTGDTILVTITSNTIRKYTNGSLTFESSYTIQTMESVIYGGQHAMIVYGNGFKQTFRREGKKLYLSDECNDCFVSIYSKG</sequence>
<evidence type="ECO:0000313" key="2">
    <source>
        <dbReference type="EMBL" id="MFC4721843.1"/>
    </source>
</evidence>
<accession>A0ABV9N4V2</accession>
<evidence type="ECO:0008006" key="4">
    <source>
        <dbReference type="Google" id="ProtNLM"/>
    </source>
</evidence>
<feature type="chain" id="PRO_5046202749" description="Lipocalin-like domain-containing protein" evidence="1">
    <location>
        <begin position="21"/>
        <end position="129"/>
    </location>
</feature>
<organism evidence="2 3">
    <name type="scientific">Geojedonia litorea</name>
    <dbReference type="NCBI Taxonomy" id="1268269"/>
    <lineage>
        <taxon>Bacteria</taxon>
        <taxon>Pseudomonadati</taxon>
        <taxon>Bacteroidota</taxon>
        <taxon>Flavobacteriia</taxon>
        <taxon>Flavobacteriales</taxon>
        <taxon>Flavobacteriaceae</taxon>
        <taxon>Geojedonia</taxon>
    </lineage>
</organism>
<reference evidence="3" key="1">
    <citation type="journal article" date="2019" name="Int. J. Syst. Evol. Microbiol.">
        <title>The Global Catalogue of Microorganisms (GCM) 10K type strain sequencing project: providing services to taxonomists for standard genome sequencing and annotation.</title>
        <authorList>
            <consortium name="The Broad Institute Genomics Platform"/>
            <consortium name="The Broad Institute Genome Sequencing Center for Infectious Disease"/>
            <person name="Wu L."/>
            <person name="Ma J."/>
        </authorList>
    </citation>
    <scope>NUCLEOTIDE SEQUENCE [LARGE SCALE GENOMIC DNA]</scope>
    <source>
        <strain evidence="3">CCUG 63682</strain>
    </source>
</reference>
<dbReference type="PROSITE" id="PS51257">
    <property type="entry name" value="PROKAR_LIPOPROTEIN"/>
    <property type="match status" value="1"/>
</dbReference>
<feature type="signal peptide" evidence="1">
    <location>
        <begin position="1"/>
        <end position="20"/>
    </location>
</feature>
<dbReference type="EMBL" id="JBHSGP010000008">
    <property type="protein sequence ID" value="MFC4721843.1"/>
    <property type="molecule type" value="Genomic_DNA"/>
</dbReference>
<evidence type="ECO:0000313" key="3">
    <source>
        <dbReference type="Proteomes" id="UP001595953"/>
    </source>
</evidence>
<proteinExistence type="predicted"/>
<dbReference type="RefSeq" id="WP_387961836.1">
    <property type="nucleotide sequence ID" value="NZ_JBHSGP010000008.1"/>
</dbReference>
<keyword evidence="1" id="KW-0732">Signal</keyword>
<keyword evidence="3" id="KW-1185">Reference proteome</keyword>
<gene>
    <name evidence="2" type="ORF">ACFO5O_05905</name>
</gene>
<dbReference type="Proteomes" id="UP001595953">
    <property type="component" value="Unassembled WGS sequence"/>
</dbReference>
<evidence type="ECO:0000256" key="1">
    <source>
        <dbReference type="SAM" id="SignalP"/>
    </source>
</evidence>
<comment type="caution">
    <text evidence="2">The sequence shown here is derived from an EMBL/GenBank/DDBJ whole genome shotgun (WGS) entry which is preliminary data.</text>
</comment>
<protein>
    <recommendedName>
        <fullName evidence="4">Lipocalin-like domain-containing protein</fullName>
    </recommendedName>
</protein>